<name>A0AAV9AD71_ACOGR</name>
<evidence type="ECO:0000256" key="3">
    <source>
        <dbReference type="ARBA" id="ARBA00022771"/>
    </source>
</evidence>
<keyword evidence="4" id="KW-0862">Zinc</keyword>
<proteinExistence type="predicted"/>
<keyword evidence="1" id="KW-0479">Metal-binding</keyword>
<dbReference type="PANTHER" id="PTHR46288:SF80">
    <property type="entry name" value="CYSTEINE_HISTIDINE-RICH C1 DOMAIN FAMILY PROTEIN"/>
    <property type="match status" value="1"/>
</dbReference>
<dbReference type="EMBL" id="JAUJYN010000010">
    <property type="protein sequence ID" value="KAK1262261.1"/>
    <property type="molecule type" value="Genomic_DNA"/>
</dbReference>
<organism evidence="6 7">
    <name type="scientific">Acorus gramineus</name>
    <name type="common">Dwarf sweet flag</name>
    <dbReference type="NCBI Taxonomy" id="55184"/>
    <lineage>
        <taxon>Eukaryota</taxon>
        <taxon>Viridiplantae</taxon>
        <taxon>Streptophyta</taxon>
        <taxon>Embryophyta</taxon>
        <taxon>Tracheophyta</taxon>
        <taxon>Spermatophyta</taxon>
        <taxon>Magnoliopsida</taxon>
        <taxon>Liliopsida</taxon>
        <taxon>Acoraceae</taxon>
        <taxon>Acorus</taxon>
    </lineage>
</organism>
<evidence type="ECO:0000313" key="6">
    <source>
        <dbReference type="EMBL" id="KAK1262261.1"/>
    </source>
</evidence>
<feature type="domain" description="DC1" evidence="5">
    <location>
        <begin position="125"/>
        <end position="174"/>
    </location>
</feature>
<keyword evidence="7" id="KW-1185">Reference proteome</keyword>
<evidence type="ECO:0000256" key="1">
    <source>
        <dbReference type="ARBA" id="ARBA00022723"/>
    </source>
</evidence>
<dbReference type="GO" id="GO:0008270">
    <property type="term" value="F:zinc ion binding"/>
    <property type="evidence" value="ECO:0007669"/>
    <property type="project" value="UniProtKB-KW"/>
</dbReference>
<accession>A0AAV9AD71</accession>
<dbReference type="InterPro" id="IPR004146">
    <property type="entry name" value="DC1"/>
</dbReference>
<comment type="caution">
    <text evidence="6">The sequence shown here is derived from an EMBL/GenBank/DDBJ whole genome shotgun (WGS) entry which is preliminary data.</text>
</comment>
<dbReference type="PANTHER" id="PTHR46288">
    <property type="entry name" value="PHORBOL-ESTER/DAG-TYPE DOMAIN-CONTAINING PROTEIN"/>
    <property type="match status" value="1"/>
</dbReference>
<evidence type="ECO:0000256" key="2">
    <source>
        <dbReference type="ARBA" id="ARBA00022737"/>
    </source>
</evidence>
<sequence length="282" mass="31771">MSSEFLAEVQHFSHPDHPLILSAVLQNQSLCAGCNGRVHGRAYKCNSSCDYVLHMTCSRLAEYIQHKFHNHPLVLIPRPSRGDDLFTCKACAKLIQGFSYRCELCDDFNLHSLCYFMPHKVQHDKHPKHPLTLSSSVPYRDNRFSCKVCNQWYSTSDQWVYRCESCKFDVHLDCLGSANMVTADGLSAVENNRKLDLYPGIGLANSTANIGKAVWDAKHHPDDATAVAAGDGGAAAADTGIIGNQFLNYVYLHLSLYFHSDLSFFFFFRYNGWIFTIICLIT</sequence>
<gene>
    <name evidence="6" type="ORF">QJS04_geneDACA018919</name>
</gene>
<evidence type="ECO:0000256" key="4">
    <source>
        <dbReference type="ARBA" id="ARBA00022833"/>
    </source>
</evidence>
<dbReference type="Pfam" id="PF03107">
    <property type="entry name" value="C1_2"/>
    <property type="match status" value="3"/>
</dbReference>
<keyword evidence="3" id="KW-0863">Zinc-finger</keyword>
<dbReference type="InterPro" id="IPR046349">
    <property type="entry name" value="C1-like_sf"/>
</dbReference>
<dbReference type="SUPFAM" id="SSF57889">
    <property type="entry name" value="Cysteine-rich domain"/>
    <property type="match status" value="2"/>
</dbReference>
<reference evidence="6" key="1">
    <citation type="journal article" date="2023" name="Nat. Commun.">
        <title>Diploid and tetraploid genomes of Acorus and the evolution of monocots.</title>
        <authorList>
            <person name="Ma L."/>
            <person name="Liu K.W."/>
            <person name="Li Z."/>
            <person name="Hsiao Y.Y."/>
            <person name="Qi Y."/>
            <person name="Fu T."/>
            <person name="Tang G.D."/>
            <person name="Zhang D."/>
            <person name="Sun W.H."/>
            <person name="Liu D.K."/>
            <person name="Li Y."/>
            <person name="Chen G.Z."/>
            <person name="Liu X.D."/>
            <person name="Liao X.Y."/>
            <person name="Jiang Y.T."/>
            <person name="Yu X."/>
            <person name="Hao Y."/>
            <person name="Huang J."/>
            <person name="Zhao X.W."/>
            <person name="Ke S."/>
            <person name="Chen Y.Y."/>
            <person name="Wu W.L."/>
            <person name="Hsu J.L."/>
            <person name="Lin Y.F."/>
            <person name="Huang M.D."/>
            <person name="Li C.Y."/>
            <person name="Huang L."/>
            <person name="Wang Z.W."/>
            <person name="Zhao X."/>
            <person name="Zhong W.Y."/>
            <person name="Peng D.H."/>
            <person name="Ahmad S."/>
            <person name="Lan S."/>
            <person name="Zhang J.S."/>
            <person name="Tsai W.C."/>
            <person name="Van de Peer Y."/>
            <person name="Liu Z.J."/>
        </authorList>
    </citation>
    <scope>NUCLEOTIDE SEQUENCE</scope>
    <source>
        <strain evidence="6">SCP</strain>
    </source>
</reference>
<evidence type="ECO:0000259" key="5">
    <source>
        <dbReference type="Pfam" id="PF03107"/>
    </source>
</evidence>
<reference evidence="6" key="2">
    <citation type="submission" date="2023-06" db="EMBL/GenBank/DDBJ databases">
        <authorList>
            <person name="Ma L."/>
            <person name="Liu K.-W."/>
            <person name="Li Z."/>
            <person name="Hsiao Y.-Y."/>
            <person name="Qi Y."/>
            <person name="Fu T."/>
            <person name="Tang G."/>
            <person name="Zhang D."/>
            <person name="Sun W.-H."/>
            <person name="Liu D.-K."/>
            <person name="Li Y."/>
            <person name="Chen G.-Z."/>
            <person name="Liu X.-D."/>
            <person name="Liao X.-Y."/>
            <person name="Jiang Y.-T."/>
            <person name="Yu X."/>
            <person name="Hao Y."/>
            <person name="Huang J."/>
            <person name="Zhao X.-W."/>
            <person name="Ke S."/>
            <person name="Chen Y.-Y."/>
            <person name="Wu W.-L."/>
            <person name="Hsu J.-L."/>
            <person name="Lin Y.-F."/>
            <person name="Huang M.-D."/>
            <person name="Li C.-Y."/>
            <person name="Huang L."/>
            <person name="Wang Z.-W."/>
            <person name="Zhao X."/>
            <person name="Zhong W.-Y."/>
            <person name="Peng D.-H."/>
            <person name="Ahmad S."/>
            <person name="Lan S."/>
            <person name="Zhang J.-S."/>
            <person name="Tsai W.-C."/>
            <person name="Van De Peer Y."/>
            <person name="Liu Z.-J."/>
        </authorList>
    </citation>
    <scope>NUCLEOTIDE SEQUENCE</scope>
    <source>
        <strain evidence="6">SCP</strain>
        <tissue evidence="6">Leaves</tissue>
    </source>
</reference>
<dbReference type="Gene3D" id="3.30.60.90">
    <property type="match status" value="1"/>
</dbReference>
<feature type="domain" description="DC1" evidence="5">
    <location>
        <begin position="67"/>
        <end position="114"/>
    </location>
</feature>
<keyword evidence="2" id="KW-0677">Repeat</keyword>
<dbReference type="InterPro" id="IPR043145">
    <property type="entry name" value="Znf_ZZ_sf"/>
</dbReference>
<protein>
    <recommendedName>
        <fullName evidence="5">DC1 domain-containing protein</fullName>
    </recommendedName>
</protein>
<dbReference type="AlphaFoldDB" id="A0AAV9AD71"/>
<evidence type="ECO:0000313" key="7">
    <source>
        <dbReference type="Proteomes" id="UP001179952"/>
    </source>
</evidence>
<dbReference type="Proteomes" id="UP001179952">
    <property type="component" value="Unassembled WGS sequence"/>
</dbReference>
<feature type="domain" description="DC1" evidence="5">
    <location>
        <begin position="12"/>
        <end position="57"/>
    </location>
</feature>